<feature type="region of interest" description="Disordered" evidence="1">
    <location>
        <begin position="26"/>
        <end position="51"/>
    </location>
</feature>
<gene>
    <name evidence="2" type="ORF">AB5J53_00810</name>
</gene>
<dbReference type="RefSeq" id="WP_369243713.1">
    <property type="nucleotide sequence ID" value="NZ_CP163443.1"/>
</dbReference>
<sequence>MNTAAAAAPGPRDGAALAQLAGEAVAHAQGHDGTEDASEIRAPSPTPWCAC</sequence>
<dbReference type="AlphaFoldDB" id="A0AB39R741"/>
<evidence type="ECO:0000256" key="1">
    <source>
        <dbReference type="SAM" id="MobiDB-lite"/>
    </source>
</evidence>
<reference evidence="2" key="1">
    <citation type="submission" date="2024-07" db="EMBL/GenBank/DDBJ databases">
        <authorList>
            <person name="Yu S.T."/>
        </authorList>
    </citation>
    <scope>NUCLEOTIDE SEQUENCE</scope>
    <source>
        <strain evidence="2">R41</strain>
    </source>
</reference>
<protein>
    <submittedName>
        <fullName evidence="2">Uncharacterized protein</fullName>
    </submittedName>
</protein>
<name>A0AB39R741_9ACTN</name>
<proteinExistence type="predicted"/>
<accession>A0AB39R741</accession>
<organism evidence="2">
    <name type="scientific">Streptomyces sp. R41</name>
    <dbReference type="NCBI Taxonomy" id="3238632"/>
    <lineage>
        <taxon>Bacteria</taxon>
        <taxon>Bacillati</taxon>
        <taxon>Actinomycetota</taxon>
        <taxon>Actinomycetes</taxon>
        <taxon>Kitasatosporales</taxon>
        <taxon>Streptomycetaceae</taxon>
        <taxon>Streptomyces</taxon>
    </lineage>
</organism>
<dbReference type="EMBL" id="CP163443">
    <property type="protein sequence ID" value="XDQ50358.1"/>
    <property type="molecule type" value="Genomic_DNA"/>
</dbReference>
<evidence type="ECO:0000313" key="2">
    <source>
        <dbReference type="EMBL" id="XDQ50358.1"/>
    </source>
</evidence>